<reference evidence="2" key="1">
    <citation type="journal article" date="2023" name="Insect Mol. Biol.">
        <title>Genome sequencing provides insights into the evolution of gene families encoding plant cell wall-degrading enzymes in longhorned beetles.</title>
        <authorList>
            <person name="Shin N.R."/>
            <person name="Okamura Y."/>
            <person name="Kirsch R."/>
            <person name="Pauchet Y."/>
        </authorList>
    </citation>
    <scope>NUCLEOTIDE SEQUENCE</scope>
    <source>
        <strain evidence="2">MMC_N1</strain>
    </source>
</reference>
<accession>A0ABQ9JBN3</accession>
<keyword evidence="3" id="KW-1185">Reference proteome</keyword>
<evidence type="ECO:0000313" key="2">
    <source>
        <dbReference type="EMBL" id="KAJ8975342.1"/>
    </source>
</evidence>
<dbReference type="EMBL" id="JAPWTJ010000837">
    <property type="protein sequence ID" value="KAJ8975342.1"/>
    <property type="molecule type" value="Genomic_DNA"/>
</dbReference>
<keyword evidence="1" id="KW-1133">Transmembrane helix</keyword>
<evidence type="ECO:0000256" key="1">
    <source>
        <dbReference type="SAM" id="Phobius"/>
    </source>
</evidence>
<evidence type="ECO:0000313" key="3">
    <source>
        <dbReference type="Proteomes" id="UP001162164"/>
    </source>
</evidence>
<keyword evidence="1" id="KW-0812">Transmembrane</keyword>
<gene>
    <name evidence="2" type="ORF">NQ317_018927</name>
</gene>
<keyword evidence="1" id="KW-0472">Membrane</keyword>
<name>A0ABQ9JBN3_9CUCU</name>
<dbReference type="Proteomes" id="UP001162164">
    <property type="component" value="Unassembled WGS sequence"/>
</dbReference>
<protein>
    <submittedName>
        <fullName evidence="2">Uncharacterized protein</fullName>
    </submittedName>
</protein>
<sequence>MGSKVVDEYLSIANGPKRYLEDHYTYLSIFHLDYTIIIIICLIHKSQVENLEDLLKEKR</sequence>
<proteinExistence type="predicted"/>
<comment type="caution">
    <text evidence="2">The sequence shown here is derived from an EMBL/GenBank/DDBJ whole genome shotgun (WGS) entry which is preliminary data.</text>
</comment>
<feature type="transmembrane region" description="Helical" evidence="1">
    <location>
        <begin position="24"/>
        <end position="43"/>
    </location>
</feature>
<organism evidence="2 3">
    <name type="scientific">Molorchus minor</name>
    <dbReference type="NCBI Taxonomy" id="1323400"/>
    <lineage>
        <taxon>Eukaryota</taxon>
        <taxon>Metazoa</taxon>
        <taxon>Ecdysozoa</taxon>
        <taxon>Arthropoda</taxon>
        <taxon>Hexapoda</taxon>
        <taxon>Insecta</taxon>
        <taxon>Pterygota</taxon>
        <taxon>Neoptera</taxon>
        <taxon>Endopterygota</taxon>
        <taxon>Coleoptera</taxon>
        <taxon>Polyphaga</taxon>
        <taxon>Cucujiformia</taxon>
        <taxon>Chrysomeloidea</taxon>
        <taxon>Cerambycidae</taxon>
        <taxon>Lamiinae</taxon>
        <taxon>Monochamini</taxon>
        <taxon>Molorchus</taxon>
    </lineage>
</organism>